<feature type="transmembrane region" description="Helical" evidence="6">
    <location>
        <begin position="41"/>
        <end position="65"/>
    </location>
</feature>
<sequence length="259" mass="29266">MLINISSVQILTAVTATFLQGRLMLSSSSVAILSDGPSRVFGPMTCIVSFTLYNALSSYGELLIVHTMFCRYRMLQSSQMKTAELLLSYAMVSIWPVLSLVLPHITFFRFDIVMEEGIREHPNYNLERYGDFGGFIVSDPIQTTILLMSFTIVTASPILICYVKRLTLRTLDANQQYTAKTVQSSKMFLKAFTLQAIAPVFCFLPTSLMAFFARTFQLEVVFIEYLMLAIAALPCVIDPLIAIYFVPSYRAWIMKKLCK</sequence>
<dbReference type="OMA" id="YSLICHG"/>
<dbReference type="PANTHER" id="PTHR22945">
    <property type="entry name" value="SERPENTINE RECEPTOR, CLASS D DELTA"/>
    <property type="match status" value="1"/>
</dbReference>
<evidence type="ECO:0000256" key="2">
    <source>
        <dbReference type="ARBA" id="ARBA00009166"/>
    </source>
</evidence>
<feature type="transmembrane region" description="Helical" evidence="6">
    <location>
        <begin position="225"/>
        <end position="246"/>
    </location>
</feature>
<keyword evidence="3 6" id="KW-0812">Transmembrane</keyword>
<evidence type="ECO:0000313" key="7">
    <source>
        <dbReference type="Proteomes" id="UP000025227"/>
    </source>
</evidence>
<dbReference type="WBParaSite" id="HCON_00071615-00001">
    <property type="protein sequence ID" value="HCON_00071615-00001"/>
    <property type="gene ID" value="HCON_00071615"/>
</dbReference>
<dbReference type="SUPFAM" id="SSF81321">
    <property type="entry name" value="Family A G protein-coupled receptor-like"/>
    <property type="match status" value="1"/>
</dbReference>
<dbReference type="AlphaFoldDB" id="A0A7I4YA44"/>
<name>A0A7I4YA44_HAECO</name>
<reference evidence="8" key="1">
    <citation type="submission" date="2020-12" db="UniProtKB">
        <authorList>
            <consortium name="WormBaseParasite"/>
        </authorList>
    </citation>
    <scope>IDENTIFICATION</scope>
    <source>
        <strain evidence="8">MHco3</strain>
    </source>
</reference>
<dbReference type="Pfam" id="PF10317">
    <property type="entry name" value="7TM_GPCR_Srd"/>
    <property type="match status" value="1"/>
</dbReference>
<dbReference type="OrthoDB" id="5865968at2759"/>
<evidence type="ECO:0000256" key="6">
    <source>
        <dbReference type="SAM" id="Phobius"/>
    </source>
</evidence>
<feature type="transmembrane region" description="Helical" evidence="6">
    <location>
        <begin position="192"/>
        <end position="213"/>
    </location>
</feature>
<dbReference type="InterPro" id="IPR019421">
    <property type="entry name" value="7TM_GPCR_serpentine_rcpt_Srd"/>
</dbReference>
<evidence type="ECO:0000313" key="8">
    <source>
        <dbReference type="WBParaSite" id="HCON_00071615-00001"/>
    </source>
</evidence>
<protein>
    <submittedName>
        <fullName evidence="8">7TM GPCR domain containing protein</fullName>
    </submittedName>
</protein>
<proteinExistence type="inferred from homology"/>
<keyword evidence="5 6" id="KW-0472">Membrane</keyword>
<accession>A0A7I4YA44</accession>
<evidence type="ECO:0000256" key="3">
    <source>
        <dbReference type="ARBA" id="ARBA00022692"/>
    </source>
</evidence>
<keyword evidence="7" id="KW-1185">Reference proteome</keyword>
<feature type="transmembrane region" description="Helical" evidence="6">
    <location>
        <begin position="86"/>
        <end position="105"/>
    </location>
</feature>
<dbReference type="Proteomes" id="UP000025227">
    <property type="component" value="Unplaced"/>
</dbReference>
<dbReference type="PANTHER" id="PTHR22945:SF40">
    <property type="entry name" value="SERPENTINE RECEPTOR, CLASS D (DELTA)-RELATED"/>
    <property type="match status" value="1"/>
</dbReference>
<comment type="subcellular location">
    <subcellularLocation>
        <location evidence="1">Membrane</location>
        <topology evidence="1">Multi-pass membrane protein</topology>
    </subcellularLocation>
</comment>
<organism evidence="7 8">
    <name type="scientific">Haemonchus contortus</name>
    <name type="common">Barber pole worm</name>
    <dbReference type="NCBI Taxonomy" id="6289"/>
    <lineage>
        <taxon>Eukaryota</taxon>
        <taxon>Metazoa</taxon>
        <taxon>Ecdysozoa</taxon>
        <taxon>Nematoda</taxon>
        <taxon>Chromadorea</taxon>
        <taxon>Rhabditida</taxon>
        <taxon>Rhabditina</taxon>
        <taxon>Rhabditomorpha</taxon>
        <taxon>Strongyloidea</taxon>
        <taxon>Trichostrongylidae</taxon>
        <taxon>Haemonchus</taxon>
    </lineage>
</organism>
<keyword evidence="4 6" id="KW-1133">Transmembrane helix</keyword>
<feature type="transmembrane region" description="Helical" evidence="6">
    <location>
        <begin position="141"/>
        <end position="163"/>
    </location>
</feature>
<evidence type="ECO:0000256" key="4">
    <source>
        <dbReference type="ARBA" id="ARBA00022989"/>
    </source>
</evidence>
<evidence type="ECO:0000256" key="5">
    <source>
        <dbReference type="ARBA" id="ARBA00023136"/>
    </source>
</evidence>
<comment type="similarity">
    <text evidence="2">Belongs to the nematode receptor-like protein srd family.</text>
</comment>
<dbReference type="InterPro" id="IPR050920">
    <property type="entry name" value="Nematode_rcpt-like_delta"/>
</dbReference>
<evidence type="ECO:0000256" key="1">
    <source>
        <dbReference type="ARBA" id="ARBA00004141"/>
    </source>
</evidence>
<dbReference type="GO" id="GO:0016020">
    <property type="term" value="C:membrane"/>
    <property type="evidence" value="ECO:0007669"/>
    <property type="project" value="UniProtKB-SubCell"/>
</dbReference>